<evidence type="ECO:0000313" key="1">
    <source>
        <dbReference type="EMBL" id="KAG2489519.1"/>
    </source>
</evidence>
<name>A0A836BVY1_9CHLO</name>
<reference evidence="1" key="1">
    <citation type="journal article" date="2020" name="bioRxiv">
        <title>Comparative genomics of Chlamydomonas.</title>
        <authorList>
            <person name="Craig R.J."/>
            <person name="Hasan A.R."/>
            <person name="Ness R.W."/>
            <person name="Keightley P.D."/>
        </authorList>
    </citation>
    <scope>NUCLEOTIDE SEQUENCE</scope>
    <source>
        <strain evidence="1">CCAP 11/70</strain>
    </source>
</reference>
<gene>
    <name evidence="1" type="ORF">HYH03_011970</name>
</gene>
<keyword evidence="2" id="KW-1185">Reference proteome</keyword>
<dbReference type="Proteomes" id="UP000612055">
    <property type="component" value="Unassembled WGS sequence"/>
</dbReference>
<accession>A0A836BVY1</accession>
<protein>
    <submittedName>
        <fullName evidence="1">Uncharacterized protein</fullName>
    </submittedName>
</protein>
<evidence type="ECO:0000313" key="2">
    <source>
        <dbReference type="Proteomes" id="UP000612055"/>
    </source>
</evidence>
<comment type="caution">
    <text evidence="1">The sequence shown here is derived from an EMBL/GenBank/DDBJ whole genome shotgun (WGS) entry which is preliminary data.</text>
</comment>
<sequence length="118" mass="11645">MISAHPAPSLHDFSAAAEAAGTGKNARVSITKTSALHEHKVVAWEEAEAELAQVRALLKKLGKGGAAEEARVLTPTQPVAARGAGAKAGLGLAKGTGTGAEAGATPATVAVAARFQAA</sequence>
<organism evidence="1 2">
    <name type="scientific">Edaphochlamys debaryana</name>
    <dbReference type="NCBI Taxonomy" id="47281"/>
    <lineage>
        <taxon>Eukaryota</taxon>
        <taxon>Viridiplantae</taxon>
        <taxon>Chlorophyta</taxon>
        <taxon>core chlorophytes</taxon>
        <taxon>Chlorophyceae</taxon>
        <taxon>CS clade</taxon>
        <taxon>Chlamydomonadales</taxon>
        <taxon>Chlamydomonadales incertae sedis</taxon>
        <taxon>Edaphochlamys</taxon>
    </lineage>
</organism>
<dbReference type="EMBL" id="JAEHOE010000072">
    <property type="protein sequence ID" value="KAG2489519.1"/>
    <property type="molecule type" value="Genomic_DNA"/>
</dbReference>
<dbReference type="AlphaFoldDB" id="A0A836BVY1"/>
<proteinExistence type="predicted"/>